<name>A0ACC0C0N0_CATRO</name>
<dbReference type="Proteomes" id="UP001060085">
    <property type="component" value="Linkage Group LG02"/>
</dbReference>
<dbReference type="EMBL" id="CM044702">
    <property type="protein sequence ID" value="KAI5678429.1"/>
    <property type="molecule type" value="Genomic_DNA"/>
</dbReference>
<comment type="caution">
    <text evidence="1">The sequence shown here is derived from an EMBL/GenBank/DDBJ whole genome shotgun (WGS) entry which is preliminary data.</text>
</comment>
<evidence type="ECO:0000313" key="1">
    <source>
        <dbReference type="EMBL" id="KAI5678429.1"/>
    </source>
</evidence>
<accession>A0ACC0C0N0</accession>
<gene>
    <name evidence="1" type="ORF">M9H77_09379</name>
</gene>
<sequence>MESGSGDGSSAFTATNDDLPMEAELLKRAWRNEKAAPQILQFDADLVQRSRELIKLMEETVEDFRSNGDDPLTVSLYQMDVDRTHFLLRSYLRTRLQKIEKYMFHIQKTPELWNRLSRQEKRFAERCTGDMEQHLQQSVLSKLPSIYHSHLRQSSSSEEDDMVPEPQLNTYVICRSKRYLGAFQLDDSGEDPVTIEADDLYALPYKSIKPLVETGQIDLV</sequence>
<evidence type="ECO:0000313" key="2">
    <source>
        <dbReference type="Proteomes" id="UP001060085"/>
    </source>
</evidence>
<proteinExistence type="predicted"/>
<reference evidence="2" key="1">
    <citation type="journal article" date="2023" name="Nat. Plants">
        <title>Single-cell RNA sequencing provides a high-resolution roadmap for understanding the multicellular compartmentation of specialized metabolism.</title>
        <authorList>
            <person name="Sun S."/>
            <person name="Shen X."/>
            <person name="Li Y."/>
            <person name="Li Y."/>
            <person name="Wang S."/>
            <person name="Li R."/>
            <person name="Zhang H."/>
            <person name="Shen G."/>
            <person name="Guo B."/>
            <person name="Wei J."/>
            <person name="Xu J."/>
            <person name="St-Pierre B."/>
            <person name="Chen S."/>
            <person name="Sun C."/>
        </authorList>
    </citation>
    <scope>NUCLEOTIDE SEQUENCE [LARGE SCALE GENOMIC DNA]</scope>
</reference>
<protein>
    <submittedName>
        <fullName evidence="1">Uncharacterized protein</fullName>
    </submittedName>
</protein>
<keyword evidence="2" id="KW-1185">Reference proteome</keyword>
<organism evidence="1 2">
    <name type="scientific">Catharanthus roseus</name>
    <name type="common">Madagascar periwinkle</name>
    <name type="synonym">Vinca rosea</name>
    <dbReference type="NCBI Taxonomy" id="4058"/>
    <lineage>
        <taxon>Eukaryota</taxon>
        <taxon>Viridiplantae</taxon>
        <taxon>Streptophyta</taxon>
        <taxon>Embryophyta</taxon>
        <taxon>Tracheophyta</taxon>
        <taxon>Spermatophyta</taxon>
        <taxon>Magnoliopsida</taxon>
        <taxon>eudicotyledons</taxon>
        <taxon>Gunneridae</taxon>
        <taxon>Pentapetalae</taxon>
        <taxon>asterids</taxon>
        <taxon>lamiids</taxon>
        <taxon>Gentianales</taxon>
        <taxon>Apocynaceae</taxon>
        <taxon>Rauvolfioideae</taxon>
        <taxon>Vinceae</taxon>
        <taxon>Catharanthinae</taxon>
        <taxon>Catharanthus</taxon>
    </lineage>
</organism>